<gene>
    <name evidence="4" type="ORF">GUITHDRAFT_102495</name>
</gene>
<feature type="domain" description="PDZ" evidence="3">
    <location>
        <begin position="29"/>
        <end position="88"/>
    </location>
</feature>
<dbReference type="PaxDb" id="55529-EKX51880"/>
<proteinExistence type="predicted"/>
<protein>
    <recommendedName>
        <fullName evidence="3">PDZ domain-containing protein</fullName>
    </recommendedName>
</protein>
<dbReference type="HOGENOM" id="CLU_851106_0_0_1"/>
<feature type="coiled-coil region" evidence="1">
    <location>
        <begin position="144"/>
        <end position="234"/>
    </location>
</feature>
<dbReference type="EMBL" id="JH992974">
    <property type="protein sequence ID" value="EKX51880.1"/>
    <property type="molecule type" value="Genomic_DNA"/>
</dbReference>
<name>L1JUL4_GUITC</name>
<dbReference type="SUPFAM" id="SSF50156">
    <property type="entry name" value="PDZ domain-like"/>
    <property type="match status" value="1"/>
</dbReference>
<dbReference type="GeneID" id="17308677"/>
<feature type="compositionally biased region" description="Basic and acidic residues" evidence="2">
    <location>
        <begin position="1"/>
        <end position="11"/>
    </location>
</feature>
<reference evidence="5" key="3">
    <citation type="submission" date="2016-03" db="UniProtKB">
        <authorList>
            <consortium name="EnsemblProtists"/>
        </authorList>
    </citation>
    <scope>IDENTIFICATION</scope>
</reference>
<feature type="region of interest" description="Disordered" evidence="2">
    <location>
        <begin position="294"/>
        <end position="327"/>
    </location>
</feature>
<accession>L1JUL4</accession>
<dbReference type="RefSeq" id="XP_005838860.1">
    <property type="nucleotide sequence ID" value="XM_005838803.1"/>
</dbReference>
<dbReference type="EnsemblProtists" id="EKX51880">
    <property type="protein sequence ID" value="EKX51880"/>
    <property type="gene ID" value="GUITHDRAFT_102495"/>
</dbReference>
<evidence type="ECO:0000259" key="3">
    <source>
        <dbReference type="PROSITE" id="PS50106"/>
    </source>
</evidence>
<organism evidence="4">
    <name type="scientific">Guillardia theta (strain CCMP2712)</name>
    <name type="common">Cryptophyte</name>
    <dbReference type="NCBI Taxonomy" id="905079"/>
    <lineage>
        <taxon>Eukaryota</taxon>
        <taxon>Cryptophyceae</taxon>
        <taxon>Pyrenomonadales</taxon>
        <taxon>Geminigeraceae</taxon>
        <taxon>Guillardia</taxon>
    </lineage>
</organism>
<evidence type="ECO:0000313" key="4">
    <source>
        <dbReference type="EMBL" id="EKX51880.1"/>
    </source>
</evidence>
<reference evidence="4 6" key="1">
    <citation type="journal article" date="2012" name="Nature">
        <title>Algal genomes reveal evolutionary mosaicism and the fate of nucleomorphs.</title>
        <authorList>
            <consortium name="DOE Joint Genome Institute"/>
            <person name="Curtis B.A."/>
            <person name="Tanifuji G."/>
            <person name="Burki F."/>
            <person name="Gruber A."/>
            <person name="Irimia M."/>
            <person name="Maruyama S."/>
            <person name="Arias M.C."/>
            <person name="Ball S.G."/>
            <person name="Gile G.H."/>
            <person name="Hirakawa Y."/>
            <person name="Hopkins J.F."/>
            <person name="Kuo A."/>
            <person name="Rensing S.A."/>
            <person name="Schmutz J."/>
            <person name="Symeonidi A."/>
            <person name="Elias M."/>
            <person name="Eveleigh R.J."/>
            <person name="Herman E.K."/>
            <person name="Klute M.J."/>
            <person name="Nakayama T."/>
            <person name="Obornik M."/>
            <person name="Reyes-Prieto A."/>
            <person name="Armbrust E.V."/>
            <person name="Aves S.J."/>
            <person name="Beiko R.G."/>
            <person name="Coutinho P."/>
            <person name="Dacks J.B."/>
            <person name="Durnford D.G."/>
            <person name="Fast N.M."/>
            <person name="Green B.R."/>
            <person name="Grisdale C.J."/>
            <person name="Hempel F."/>
            <person name="Henrissat B."/>
            <person name="Hoppner M.P."/>
            <person name="Ishida K."/>
            <person name="Kim E."/>
            <person name="Koreny L."/>
            <person name="Kroth P.G."/>
            <person name="Liu Y."/>
            <person name="Malik S.B."/>
            <person name="Maier U.G."/>
            <person name="McRose D."/>
            <person name="Mock T."/>
            <person name="Neilson J.A."/>
            <person name="Onodera N.T."/>
            <person name="Poole A.M."/>
            <person name="Pritham E.J."/>
            <person name="Richards T.A."/>
            <person name="Rocap G."/>
            <person name="Roy S.W."/>
            <person name="Sarai C."/>
            <person name="Schaack S."/>
            <person name="Shirato S."/>
            <person name="Slamovits C.H."/>
            <person name="Spencer D.F."/>
            <person name="Suzuki S."/>
            <person name="Worden A.Z."/>
            <person name="Zauner S."/>
            <person name="Barry K."/>
            <person name="Bell C."/>
            <person name="Bharti A.K."/>
            <person name="Crow J.A."/>
            <person name="Grimwood J."/>
            <person name="Kramer R."/>
            <person name="Lindquist E."/>
            <person name="Lucas S."/>
            <person name="Salamov A."/>
            <person name="McFadden G.I."/>
            <person name="Lane C.E."/>
            <person name="Keeling P.J."/>
            <person name="Gray M.W."/>
            <person name="Grigoriev I.V."/>
            <person name="Archibald J.M."/>
        </authorList>
    </citation>
    <scope>NUCLEOTIDE SEQUENCE</scope>
    <source>
        <strain evidence="4 6">CCMP2712</strain>
    </source>
</reference>
<dbReference type="Pfam" id="PF00595">
    <property type="entry name" value="PDZ"/>
    <property type="match status" value="1"/>
</dbReference>
<dbReference type="InterPro" id="IPR036034">
    <property type="entry name" value="PDZ_sf"/>
</dbReference>
<keyword evidence="1" id="KW-0175">Coiled coil</keyword>
<dbReference type="OrthoDB" id="10581798at2759"/>
<feature type="compositionally biased region" description="Polar residues" evidence="2">
    <location>
        <begin position="298"/>
        <end position="314"/>
    </location>
</feature>
<dbReference type="Proteomes" id="UP000011087">
    <property type="component" value="Unassembled WGS sequence"/>
</dbReference>
<sequence length="327" mass="37734">MNTDGMDRSRSTESFPGSYASKHSIDNNDNSMAASSSNLAGVGIFFQQDSDSNEVFVKTIVKGGSADRSGVIRMGDVVVRVDHDNVEGQPLAILRTGILGTQDEIDRLKRQNSHLETQKAHDAAELLRYRQHMDQQRKDFDQKYLDMNDLMARKDEEIARLKQELNSTGDSRREATAIRNDLLKLKESYKDDARKAEEKENLRMQYIEDLKKKLRNERRMREDAELRENRLVEDMRRKMEDDKSRKLKEQEARSKFDNERKRVQEALKLNETIAQKLKEVEPSMTQLHMQLYVPEKGTSPSPSNKISTQSNLIPATSKDDEESFFMG</sequence>
<dbReference type="Gene3D" id="2.30.42.10">
    <property type="match status" value="1"/>
</dbReference>
<dbReference type="AlphaFoldDB" id="L1JUL4"/>
<feature type="region of interest" description="Disordered" evidence="2">
    <location>
        <begin position="1"/>
        <end position="23"/>
    </location>
</feature>
<evidence type="ECO:0000313" key="5">
    <source>
        <dbReference type="EnsemblProtists" id="EKX51880"/>
    </source>
</evidence>
<evidence type="ECO:0000256" key="1">
    <source>
        <dbReference type="SAM" id="Coils"/>
    </source>
</evidence>
<evidence type="ECO:0000313" key="6">
    <source>
        <dbReference type="Proteomes" id="UP000011087"/>
    </source>
</evidence>
<dbReference type="KEGG" id="gtt:GUITHDRAFT_102495"/>
<dbReference type="InterPro" id="IPR001478">
    <property type="entry name" value="PDZ"/>
</dbReference>
<reference evidence="6" key="2">
    <citation type="submission" date="2012-11" db="EMBL/GenBank/DDBJ databases">
        <authorList>
            <person name="Kuo A."/>
            <person name="Curtis B.A."/>
            <person name="Tanifuji G."/>
            <person name="Burki F."/>
            <person name="Gruber A."/>
            <person name="Irimia M."/>
            <person name="Maruyama S."/>
            <person name="Arias M.C."/>
            <person name="Ball S.G."/>
            <person name="Gile G.H."/>
            <person name="Hirakawa Y."/>
            <person name="Hopkins J.F."/>
            <person name="Rensing S.A."/>
            <person name="Schmutz J."/>
            <person name="Symeonidi A."/>
            <person name="Elias M."/>
            <person name="Eveleigh R.J."/>
            <person name="Herman E.K."/>
            <person name="Klute M.J."/>
            <person name="Nakayama T."/>
            <person name="Obornik M."/>
            <person name="Reyes-Prieto A."/>
            <person name="Armbrust E.V."/>
            <person name="Aves S.J."/>
            <person name="Beiko R.G."/>
            <person name="Coutinho P."/>
            <person name="Dacks J.B."/>
            <person name="Durnford D.G."/>
            <person name="Fast N.M."/>
            <person name="Green B.R."/>
            <person name="Grisdale C."/>
            <person name="Hempe F."/>
            <person name="Henrissat B."/>
            <person name="Hoppner M.P."/>
            <person name="Ishida K.-I."/>
            <person name="Kim E."/>
            <person name="Koreny L."/>
            <person name="Kroth P.G."/>
            <person name="Liu Y."/>
            <person name="Malik S.-B."/>
            <person name="Maier U.G."/>
            <person name="McRose D."/>
            <person name="Mock T."/>
            <person name="Neilson J.A."/>
            <person name="Onodera N.T."/>
            <person name="Poole A.M."/>
            <person name="Pritham E.J."/>
            <person name="Richards T.A."/>
            <person name="Rocap G."/>
            <person name="Roy S.W."/>
            <person name="Sarai C."/>
            <person name="Schaack S."/>
            <person name="Shirato S."/>
            <person name="Slamovits C.H."/>
            <person name="Spencer D.F."/>
            <person name="Suzuki S."/>
            <person name="Worden A.Z."/>
            <person name="Zauner S."/>
            <person name="Barry K."/>
            <person name="Bell C."/>
            <person name="Bharti A.K."/>
            <person name="Crow J.A."/>
            <person name="Grimwood J."/>
            <person name="Kramer R."/>
            <person name="Lindquist E."/>
            <person name="Lucas S."/>
            <person name="Salamov A."/>
            <person name="McFadden G.I."/>
            <person name="Lane C.E."/>
            <person name="Keeling P.J."/>
            <person name="Gray M.W."/>
            <person name="Grigoriev I.V."/>
            <person name="Archibald J.M."/>
        </authorList>
    </citation>
    <scope>NUCLEOTIDE SEQUENCE</scope>
    <source>
        <strain evidence="6">CCMP2712</strain>
    </source>
</reference>
<keyword evidence="6" id="KW-1185">Reference proteome</keyword>
<dbReference type="PROSITE" id="PS50106">
    <property type="entry name" value="PDZ"/>
    <property type="match status" value="1"/>
</dbReference>
<evidence type="ECO:0000256" key="2">
    <source>
        <dbReference type="SAM" id="MobiDB-lite"/>
    </source>
</evidence>